<dbReference type="SUPFAM" id="SSF53474">
    <property type="entry name" value="alpha/beta-Hydrolases"/>
    <property type="match status" value="1"/>
</dbReference>
<keyword evidence="2" id="KW-1185">Reference proteome</keyword>
<proteinExistence type="predicted"/>
<gene>
    <name evidence="1" type="ORF">LMG7141_01492</name>
</gene>
<dbReference type="Proteomes" id="UP001189616">
    <property type="component" value="Unassembled WGS sequence"/>
</dbReference>
<reference evidence="1 2" key="1">
    <citation type="submission" date="2023-07" db="EMBL/GenBank/DDBJ databases">
        <authorList>
            <person name="Peeters C."/>
        </authorList>
    </citation>
    <scope>NUCLEOTIDE SEQUENCE [LARGE SCALE GENOMIC DNA]</scope>
    <source>
        <strain evidence="1 2">LMG 7141</strain>
    </source>
</reference>
<accession>A0ABM9J6L1</accession>
<organism evidence="1 2">
    <name type="scientific">Ralstonia condita</name>
    <dbReference type="NCBI Taxonomy" id="3058600"/>
    <lineage>
        <taxon>Bacteria</taxon>
        <taxon>Pseudomonadati</taxon>
        <taxon>Pseudomonadota</taxon>
        <taxon>Betaproteobacteria</taxon>
        <taxon>Burkholderiales</taxon>
        <taxon>Burkholderiaceae</taxon>
        <taxon>Ralstonia</taxon>
    </lineage>
</organism>
<evidence type="ECO:0008006" key="3">
    <source>
        <dbReference type="Google" id="ProtNLM"/>
    </source>
</evidence>
<evidence type="ECO:0000313" key="2">
    <source>
        <dbReference type="Proteomes" id="UP001189616"/>
    </source>
</evidence>
<protein>
    <recommendedName>
        <fullName evidence="3">3-oxoadipate enol-lactonase</fullName>
    </recommendedName>
</protein>
<sequence>MHHWQLGSGDADLRRTITLIPHPTLVIAGRHDTVTSARHGEALAAAIPGAQLHILDTVHPANVEQPKAFVERVLDVLAVHVAA</sequence>
<dbReference type="Gene3D" id="3.40.50.1820">
    <property type="entry name" value="alpha/beta hydrolase"/>
    <property type="match status" value="1"/>
</dbReference>
<dbReference type="InterPro" id="IPR029058">
    <property type="entry name" value="AB_hydrolase_fold"/>
</dbReference>
<dbReference type="EMBL" id="CATYWO010000002">
    <property type="protein sequence ID" value="CAJ0784264.1"/>
    <property type="molecule type" value="Genomic_DNA"/>
</dbReference>
<evidence type="ECO:0000313" key="1">
    <source>
        <dbReference type="EMBL" id="CAJ0784264.1"/>
    </source>
</evidence>
<name>A0ABM9J6L1_9RALS</name>
<comment type="caution">
    <text evidence="1">The sequence shown here is derived from an EMBL/GenBank/DDBJ whole genome shotgun (WGS) entry which is preliminary data.</text>
</comment>